<accession>A0A4V4H6J7</accession>
<evidence type="ECO:0000313" key="2">
    <source>
        <dbReference type="Proteomes" id="UP000317650"/>
    </source>
</evidence>
<reference evidence="1 2" key="1">
    <citation type="journal article" date="2019" name="Nat. Plants">
        <title>Genome sequencing of Musa balbisiana reveals subgenome evolution and function divergence in polyploid bananas.</title>
        <authorList>
            <person name="Yao X."/>
        </authorList>
    </citation>
    <scope>NUCLEOTIDE SEQUENCE [LARGE SCALE GENOMIC DNA]</scope>
    <source>
        <strain evidence="2">cv. DH-PKW</strain>
        <tissue evidence="1">Leaves</tissue>
    </source>
</reference>
<keyword evidence="2" id="KW-1185">Reference proteome</keyword>
<comment type="caution">
    <text evidence="1">The sequence shown here is derived from an EMBL/GenBank/DDBJ whole genome shotgun (WGS) entry which is preliminary data.</text>
</comment>
<proteinExistence type="predicted"/>
<organism evidence="1 2">
    <name type="scientific">Musa balbisiana</name>
    <name type="common">Banana</name>
    <dbReference type="NCBI Taxonomy" id="52838"/>
    <lineage>
        <taxon>Eukaryota</taxon>
        <taxon>Viridiplantae</taxon>
        <taxon>Streptophyta</taxon>
        <taxon>Embryophyta</taxon>
        <taxon>Tracheophyta</taxon>
        <taxon>Spermatophyta</taxon>
        <taxon>Magnoliopsida</taxon>
        <taxon>Liliopsida</taxon>
        <taxon>Zingiberales</taxon>
        <taxon>Musaceae</taxon>
        <taxon>Musa</taxon>
    </lineage>
</organism>
<gene>
    <name evidence="1" type="ORF">C4D60_Mb07t10310</name>
</gene>
<dbReference type="AlphaFoldDB" id="A0A4V4H6J7"/>
<dbReference type="Proteomes" id="UP000317650">
    <property type="component" value="Chromosome 7"/>
</dbReference>
<name>A0A4V4H6J7_MUSBA</name>
<sequence>MTRWKRSDIPCCTDKCLRQTSAAVIPEVCKHHEQTQNDRRLPLHQRNINCQQEHKVSRTSQLAYQLDHKSRTQENLDQFPNVKPDAVSVEI</sequence>
<evidence type="ECO:0000313" key="1">
    <source>
        <dbReference type="EMBL" id="THU60216.1"/>
    </source>
</evidence>
<protein>
    <submittedName>
        <fullName evidence="1">Uncharacterized protein</fullName>
    </submittedName>
</protein>
<dbReference type="EMBL" id="PYDT01000005">
    <property type="protein sequence ID" value="THU60216.1"/>
    <property type="molecule type" value="Genomic_DNA"/>
</dbReference>